<proteinExistence type="predicted"/>
<reference evidence="1" key="2">
    <citation type="journal article" date="2021" name="Genome Biol. Evol.">
        <title>Developing a high-quality reference genome for a parasitic bivalve with doubly uniparental inheritance (Bivalvia: Unionida).</title>
        <authorList>
            <person name="Smith C.H."/>
        </authorList>
    </citation>
    <scope>NUCLEOTIDE SEQUENCE</scope>
    <source>
        <strain evidence="1">CHS0354</strain>
        <tissue evidence="1">Mantle</tissue>
    </source>
</reference>
<accession>A0AAE0THL8</accession>
<comment type="caution">
    <text evidence="1">The sequence shown here is derived from an EMBL/GenBank/DDBJ whole genome shotgun (WGS) entry which is preliminary data.</text>
</comment>
<name>A0AAE0THL8_9BIVA</name>
<keyword evidence="2" id="KW-1185">Reference proteome</keyword>
<dbReference type="EMBL" id="JAEAOA010000587">
    <property type="protein sequence ID" value="KAK3610566.1"/>
    <property type="molecule type" value="Genomic_DNA"/>
</dbReference>
<gene>
    <name evidence="1" type="ORF">CHS0354_009002</name>
</gene>
<evidence type="ECO:0000313" key="1">
    <source>
        <dbReference type="EMBL" id="KAK3610566.1"/>
    </source>
</evidence>
<sequence length="53" mass="6041">MAAISYMHYHRELAPDIQFLERLDPSNYFSTIGHKGKISVAKSDLKKAFISTI</sequence>
<organism evidence="1 2">
    <name type="scientific">Potamilus streckersoni</name>
    <dbReference type="NCBI Taxonomy" id="2493646"/>
    <lineage>
        <taxon>Eukaryota</taxon>
        <taxon>Metazoa</taxon>
        <taxon>Spiralia</taxon>
        <taxon>Lophotrochozoa</taxon>
        <taxon>Mollusca</taxon>
        <taxon>Bivalvia</taxon>
        <taxon>Autobranchia</taxon>
        <taxon>Heteroconchia</taxon>
        <taxon>Palaeoheterodonta</taxon>
        <taxon>Unionida</taxon>
        <taxon>Unionoidea</taxon>
        <taxon>Unionidae</taxon>
        <taxon>Ambleminae</taxon>
        <taxon>Lampsilini</taxon>
        <taxon>Potamilus</taxon>
    </lineage>
</organism>
<reference evidence="1" key="1">
    <citation type="journal article" date="2021" name="Genome Biol. Evol.">
        <title>A High-Quality Reference Genome for a Parasitic Bivalve with Doubly Uniparental Inheritance (Bivalvia: Unionida).</title>
        <authorList>
            <person name="Smith C.H."/>
        </authorList>
    </citation>
    <scope>NUCLEOTIDE SEQUENCE</scope>
    <source>
        <strain evidence="1">CHS0354</strain>
    </source>
</reference>
<dbReference type="AlphaFoldDB" id="A0AAE0THL8"/>
<protein>
    <submittedName>
        <fullName evidence="1">Uncharacterized protein</fullName>
    </submittedName>
</protein>
<evidence type="ECO:0000313" key="2">
    <source>
        <dbReference type="Proteomes" id="UP001195483"/>
    </source>
</evidence>
<dbReference type="Proteomes" id="UP001195483">
    <property type="component" value="Unassembled WGS sequence"/>
</dbReference>
<reference evidence="1" key="3">
    <citation type="submission" date="2023-05" db="EMBL/GenBank/DDBJ databases">
        <authorList>
            <person name="Smith C.H."/>
        </authorList>
    </citation>
    <scope>NUCLEOTIDE SEQUENCE</scope>
    <source>
        <strain evidence="1">CHS0354</strain>
        <tissue evidence="1">Mantle</tissue>
    </source>
</reference>